<sequence length="58" mass="6761">MTNFFLQISSLNTMSRSKQQLIHFSQAKLDILMLTECINLYNVGNELQKQVVHNCFVK</sequence>
<organism evidence="1 2">
    <name type="scientific">Habropoda laboriosa</name>
    <dbReference type="NCBI Taxonomy" id="597456"/>
    <lineage>
        <taxon>Eukaryota</taxon>
        <taxon>Metazoa</taxon>
        <taxon>Ecdysozoa</taxon>
        <taxon>Arthropoda</taxon>
        <taxon>Hexapoda</taxon>
        <taxon>Insecta</taxon>
        <taxon>Pterygota</taxon>
        <taxon>Neoptera</taxon>
        <taxon>Endopterygota</taxon>
        <taxon>Hymenoptera</taxon>
        <taxon>Apocrita</taxon>
        <taxon>Aculeata</taxon>
        <taxon>Apoidea</taxon>
        <taxon>Anthophila</taxon>
        <taxon>Apidae</taxon>
        <taxon>Habropoda</taxon>
    </lineage>
</organism>
<evidence type="ECO:0000313" key="2">
    <source>
        <dbReference type="Proteomes" id="UP000053825"/>
    </source>
</evidence>
<dbReference type="EMBL" id="KQ414849">
    <property type="protein sequence ID" value="KOC60240.1"/>
    <property type="molecule type" value="Genomic_DNA"/>
</dbReference>
<reference evidence="1 2" key="1">
    <citation type="submission" date="2015-07" db="EMBL/GenBank/DDBJ databases">
        <title>The genome of Habropoda laboriosa.</title>
        <authorList>
            <person name="Pan H."/>
            <person name="Kapheim K."/>
        </authorList>
    </citation>
    <scope>NUCLEOTIDE SEQUENCE [LARGE SCALE GENOMIC DNA]</scope>
    <source>
        <strain evidence="1">0110345459</strain>
    </source>
</reference>
<proteinExistence type="predicted"/>
<dbReference type="Proteomes" id="UP000053825">
    <property type="component" value="Unassembled WGS sequence"/>
</dbReference>
<gene>
    <name evidence="1" type="ORF">WH47_09014</name>
</gene>
<protein>
    <submittedName>
        <fullName evidence="1">Uncharacterized protein</fullName>
    </submittedName>
</protein>
<keyword evidence="2" id="KW-1185">Reference proteome</keyword>
<accession>A0A0L7QNN9</accession>
<name>A0A0L7QNN9_9HYME</name>
<evidence type="ECO:0000313" key="1">
    <source>
        <dbReference type="EMBL" id="KOC60240.1"/>
    </source>
</evidence>
<dbReference type="AlphaFoldDB" id="A0A0L7QNN9"/>